<accession>A0A016UG06</accession>
<sequence length="907" mass="100784">MGLGFKMADAEAAESKDCEDPKIEAILDVREREGEVQFKVLWSDTERKASWELEVNLLNPHNSMVVEQYKNAHRRKMMNIEKKVDAARSAMLDESGESDDSDDLRPRALEFEEIVEGLDEATARVRKQLHDDTHIYTLTEQLLMKSASMDPSRMTRSKMRGKLEELSNAGSEKREIPSPCEEPIMEPPLGTDSDEEPLSEVMKRSKLDQESTPSSIRGRGRGRGRGSGRVRGRPRGSTSTPRGPLSSHETINLKQGCDRVLRGRGRGRPRKLVFADVGTVSGEISNEVEDSADDSTASAAQTTPASSKRRRKRKQRAEAVPEETQDHPIHDSESDVPPKFPSSIELPELPDTIGDVQSPSLEIPSPVAPSSSSSVDLSIESFSSSPNVFQDSGDMDGCQAAAGDAKPFVKRTLPKRIPRVSIAAASSSVDDIAGMVISRQQEIENFRSVQHSDNMLSRRSQMRPHTPTRNKRFHSKGDMEETSDVRHDDANELIRTKTMTRRRLVEALPGPIFTGSIKELRSEMRDEVAAKFIPDYSTFDAKKLLEAVLAGNLNQFRKATDHFCSGPDGLDVVNEICSVISRWRGEDGGTLIHMVCRKIKCNETHEGDDLVYVLAKYSPELLSVRDRFFQIPLHIAVQKGELCRASKLLMLGSPVSWRDAHSLSPVDIAYGKGGLNMLKLLLNAGATFHELLAVEEMLPPTRRKLLFNTLLKHCGILNGLMRGARKKILRNIRETVVLSPIFIAPVKDGLEPIFRVSVVSAILDLNYGPILRIRPQPTGNQLDMTPFADKDSILVSTPLVEVTQQLSFSYTPTPQKGIDCMQVPMLFTYLAVNRPAQGKRGVEWNFRCHGPISCFAPKLNGKHLAPMTGNVPLGVPTTQLLENTFVYFCPLQCGTNVITFELHESLE</sequence>
<dbReference type="SMART" id="SM00298">
    <property type="entry name" value="CHROMO"/>
    <property type="match status" value="1"/>
</dbReference>
<dbReference type="OrthoDB" id="5873136at2759"/>
<name>A0A016UG06_9BILA</name>
<organism evidence="3 4">
    <name type="scientific">Ancylostoma ceylanicum</name>
    <dbReference type="NCBI Taxonomy" id="53326"/>
    <lineage>
        <taxon>Eukaryota</taxon>
        <taxon>Metazoa</taxon>
        <taxon>Ecdysozoa</taxon>
        <taxon>Nematoda</taxon>
        <taxon>Chromadorea</taxon>
        <taxon>Rhabditida</taxon>
        <taxon>Rhabditina</taxon>
        <taxon>Rhabditomorpha</taxon>
        <taxon>Strongyloidea</taxon>
        <taxon>Ancylostomatidae</taxon>
        <taxon>Ancylostomatinae</taxon>
        <taxon>Ancylostoma</taxon>
    </lineage>
</organism>
<feature type="compositionally biased region" description="Low complexity" evidence="1">
    <location>
        <begin position="364"/>
        <end position="374"/>
    </location>
</feature>
<feature type="compositionally biased region" description="Basic residues" evidence="1">
    <location>
        <begin position="262"/>
        <end position="271"/>
    </location>
</feature>
<feature type="compositionally biased region" description="Low complexity" evidence="1">
    <location>
        <begin position="294"/>
        <end position="306"/>
    </location>
</feature>
<dbReference type="InterPro" id="IPR036770">
    <property type="entry name" value="Ankyrin_rpt-contain_sf"/>
</dbReference>
<dbReference type="SUPFAM" id="SSF48403">
    <property type="entry name" value="Ankyrin repeat"/>
    <property type="match status" value="1"/>
</dbReference>
<feature type="domain" description="Chromo" evidence="2">
    <location>
        <begin position="21"/>
        <end position="81"/>
    </location>
</feature>
<evidence type="ECO:0000259" key="2">
    <source>
        <dbReference type="PROSITE" id="PS50013"/>
    </source>
</evidence>
<dbReference type="Proteomes" id="UP000024635">
    <property type="component" value="Unassembled WGS sequence"/>
</dbReference>
<dbReference type="AlphaFoldDB" id="A0A016UG06"/>
<feature type="region of interest" description="Disordered" evidence="1">
    <location>
        <begin position="147"/>
        <end position="374"/>
    </location>
</feature>
<dbReference type="Gene3D" id="1.25.40.20">
    <property type="entry name" value="Ankyrin repeat-containing domain"/>
    <property type="match status" value="1"/>
</dbReference>
<evidence type="ECO:0000313" key="4">
    <source>
        <dbReference type="Proteomes" id="UP000024635"/>
    </source>
</evidence>
<dbReference type="InterPro" id="IPR000953">
    <property type="entry name" value="Chromo/chromo_shadow_dom"/>
</dbReference>
<proteinExistence type="predicted"/>
<feature type="compositionally biased region" description="Basic residues" evidence="1">
    <location>
        <begin position="460"/>
        <end position="474"/>
    </location>
</feature>
<reference evidence="4" key="1">
    <citation type="journal article" date="2015" name="Nat. Genet.">
        <title>The genome and transcriptome of the zoonotic hookworm Ancylostoma ceylanicum identify infection-specific gene families.</title>
        <authorList>
            <person name="Schwarz E.M."/>
            <person name="Hu Y."/>
            <person name="Antoshechkin I."/>
            <person name="Miller M.M."/>
            <person name="Sternberg P.W."/>
            <person name="Aroian R.V."/>
        </authorList>
    </citation>
    <scope>NUCLEOTIDE SEQUENCE</scope>
    <source>
        <strain evidence="4">HY135</strain>
    </source>
</reference>
<feature type="compositionally biased region" description="Basic and acidic residues" evidence="1">
    <location>
        <begin position="475"/>
        <end position="485"/>
    </location>
</feature>
<dbReference type="SUPFAM" id="SSF54160">
    <property type="entry name" value="Chromo domain-like"/>
    <property type="match status" value="1"/>
</dbReference>
<protein>
    <recommendedName>
        <fullName evidence="2">Chromo domain-containing protein</fullName>
    </recommendedName>
</protein>
<dbReference type="PROSITE" id="PS50013">
    <property type="entry name" value="CHROMO_2"/>
    <property type="match status" value="1"/>
</dbReference>
<evidence type="ECO:0000256" key="1">
    <source>
        <dbReference type="SAM" id="MobiDB-lite"/>
    </source>
</evidence>
<feature type="compositionally biased region" description="Basic residues" evidence="1">
    <location>
        <begin position="218"/>
        <end position="234"/>
    </location>
</feature>
<feature type="compositionally biased region" description="Basic and acidic residues" evidence="1">
    <location>
        <begin position="316"/>
        <end position="333"/>
    </location>
</feature>
<dbReference type="InterPro" id="IPR016197">
    <property type="entry name" value="Chromo-like_dom_sf"/>
</dbReference>
<evidence type="ECO:0000313" key="3">
    <source>
        <dbReference type="EMBL" id="EYC13851.1"/>
    </source>
</evidence>
<dbReference type="Gene3D" id="2.40.50.40">
    <property type="match status" value="1"/>
</dbReference>
<keyword evidence="4" id="KW-1185">Reference proteome</keyword>
<feature type="region of interest" description="Disordered" evidence="1">
    <location>
        <begin position="452"/>
        <end position="485"/>
    </location>
</feature>
<comment type="caution">
    <text evidence="3">The sequence shown here is derived from an EMBL/GenBank/DDBJ whole genome shotgun (WGS) entry which is preliminary data.</text>
</comment>
<dbReference type="CDD" id="cd00024">
    <property type="entry name" value="CD_CSD"/>
    <property type="match status" value="1"/>
</dbReference>
<dbReference type="STRING" id="53326.A0A016UG06"/>
<feature type="compositionally biased region" description="Basic and acidic residues" evidence="1">
    <location>
        <begin position="161"/>
        <end position="176"/>
    </location>
</feature>
<dbReference type="EMBL" id="JARK01001378">
    <property type="protein sequence ID" value="EYC13851.1"/>
    <property type="molecule type" value="Genomic_DNA"/>
</dbReference>
<gene>
    <name evidence="3" type="primary">Acey_s0042.g565</name>
    <name evidence="3" type="ORF">Y032_0042g565</name>
</gene>